<dbReference type="InterPro" id="IPR025828">
    <property type="entry name" value="Put_sensor_dom"/>
</dbReference>
<comment type="caution">
    <text evidence="13">The sequence shown here is derived from an EMBL/GenBank/DDBJ whole genome shotgun (WGS) entry which is preliminary data.</text>
</comment>
<dbReference type="InterPro" id="IPR050482">
    <property type="entry name" value="Sensor_HK_TwoCompSys"/>
</dbReference>
<feature type="domain" description="Putative sensor" evidence="12">
    <location>
        <begin position="39"/>
        <end position="218"/>
    </location>
</feature>
<dbReference type="GO" id="GO:0016301">
    <property type="term" value="F:kinase activity"/>
    <property type="evidence" value="ECO:0007669"/>
    <property type="project" value="UniProtKB-KW"/>
</dbReference>
<keyword evidence="6 13" id="KW-0418">Kinase</keyword>
<evidence type="ECO:0000256" key="3">
    <source>
        <dbReference type="ARBA" id="ARBA00022553"/>
    </source>
</evidence>
<evidence type="ECO:0000256" key="1">
    <source>
        <dbReference type="ARBA" id="ARBA00000085"/>
    </source>
</evidence>
<evidence type="ECO:0000259" key="11">
    <source>
        <dbReference type="Pfam" id="PF07730"/>
    </source>
</evidence>
<feature type="transmembrane region" description="Helical" evidence="9">
    <location>
        <begin position="37"/>
        <end position="59"/>
    </location>
</feature>
<evidence type="ECO:0000256" key="8">
    <source>
        <dbReference type="ARBA" id="ARBA00023012"/>
    </source>
</evidence>
<keyword evidence="9" id="KW-1133">Transmembrane helix</keyword>
<dbReference type="Gene3D" id="3.30.565.10">
    <property type="entry name" value="Histidine kinase-like ATPase, C-terminal domain"/>
    <property type="match status" value="1"/>
</dbReference>
<protein>
    <recommendedName>
        <fullName evidence="2">histidine kinase</fullName>
        <ecNumber evidence="2">2.7.13.3</ecNumber>
    </recommendedName>
</protein>
<dbReference type="Pfam" id="PF02518">
    <property type="entry name" value="HATPase_c"/>
    <property type="match status" value="1"/>
</dbReference>
<sequence length="454" mass="48733">MAMKVTRQWARRGFGRLAERCGAVGRGVVEAHHSSEAMFAGLATTVALLLSATGLVFFGPPAVDHYARRAANLRRRRLAEVSGRPVPEPYAPLPEVQPVPGVGYRLRRTVRKKRPSLLRRKVEGYSADPATWRDLAWLLLSPLLMLLAILPLFLILCGLFALLLPGLLDGFPANPPWYGSWPDTPGAALAVGGATVALGLWIAEPVLRLHDGISEVLLRPTEKAQLSRRVRELAETRTEAVDAQAAELRRIERDLHDGVQARLIAVGLHLGVIEQLAGTDPEAVKAMAAQAREASEKALAELRALVRGIHPPVLAERGLVDALRAVAVDSPLETEVTADLPGEPPAPVRTAVYFAVCELLANAAKHAEAARVWIDLHTAEPGSPREALRVTVTDDGRGGARFADGGGLRGIERRLATFDGVLALNSPQGGPTLLTLEIPCALSSRRTSTSSEKA</sequence>
<evidence type="ECO:0000259" key="12">
    <source>
        <dbReference type="Pfam" id="PF13796"/>
    </source>
</evidence>
<evidence type="ECO:0000256" key="5">
    <source>
        <dbReference type="ARBA" id="ARBA00022741"/>
    </source>
</evidence>
<dbReference type="PANTHER" id="PTHR24421">
    <property type="entry name" value="NITRATE/NITRITE SENSOR PROTEIN NARX-RELATED"/>
    <property type="match status" value="1"/>
</dbReference>
<dbReference type="Pfam" id="PF07730">
    <property type="entry name" value="HisKA_3"/>
    <property type="match status" value="1"/>
</dbReference>
<evidence type="ECO:0000259" key="10">
    <source>
        <dbReference type="Pfam" id="PF02518"/>
    </source>
</evidence>
<keyword evidence="3" id="KW-0597">Phosphoprotein</keyword>
<dbReference type="EMBL" id="WHPN01000256">
    <property type="protein sequence ID" value="KAF4408941.1"/>
    <property type="molecule type" value="Genomic_DNA"/>
</dbReference>
<reference evidence="13 14" key="1">
    <citation type="submission" date="2019-10" db="EMBL/GenBank/DDBJ databases">
        <title>Streptomyces tenebrisbrunneis sp.nov., an endogenous actinomycete isolated from of Lycium ruthenicum.</title>
        <authorList>
            <person name="Ma L."/>
        </authorList>
    </citation>
    <scope>NUCLEOTIDE SEQUENCE [LARGE SCALE GENOMIC DNA]</scope>
    <source>
        <strain evidence="13 14">TRM 66187</strain>
    </source>
</reference>
<feature type="transmembrane region" description="Helical" evidence="9">
    <location>
        <begin position="184"/>
        <end position="203"/>
    </location>
</feature>
<dbReference type="InterPro" id="IPR003594">
    <property type="entry name" value="HATPase_dom"/>
</dbReference>
<feature type="domain" description="Signal transduction histidine kinase subgroup 3 dimerisation and phosphoacceptor" evidence="11">
    <location>
        <begin position="247"/>
        <end position="314"/>
    </location>
</feature>
<accession>A0ABQ7FJ00</accession>
<dbReference type="InterPro" id="IPR011712">
    <property type="entry name" value="Sig_transdc_His_kin_sub3_dim/P"/>
</dbReference>
<evidence type="ECO:0000256" key="6">
    <source>
        <dbReference type="ARBA" id="ARBA00022777"/>
    </source>
</evidence>
<organism evidence="13 14">
    <name type="scientific">Streptomyces lycii</name>
    <dbReference type="NCBI Taxonomy" id="2654337"/>
    <lineage>
        <taxon>Bacteria</taxon>
        <taxon>Bacillati</taxon>
        <taxon>Actinomycetota</taxon>
        <taxon>Actinomycetes</taxon>
        <taxon>Kitasatosporales</taxon>
        <taxon>Streptomycetaceae</taxon>
        <taxon>Streptomyces</taxon>
    </lineage>
</organism>
<gene>
    <name evidence="13" type="ORF">GCU69_11720</name>
</gene>
<evidence type="ECO:0000256" key="9">
    <source>
        <dbReference type="SAM" id="Phobius"/>
    </source>
</evidence>
<proteinExistence type="predicted"/>
<keyword evidence="9" id="KW-0472">Membrane</keyword>
<evidence type="ECO:0000313" key="14">
    <source>
        <dbReference type="Proteomes" id="UP000621266"/>
    </source>
</evidence>
<feature type="domain" description="Histidine kinase/HSP90-like ATPase" evidence="10">
    <location>
        <begin position="351"/>
        <end position="439"/>
    </location>
</feature>
<dbReference type="Proteomes" id="UP000621266">
    <property type="component" value="Unassembled WGS sequence"/>
</dbReference>
<comment type="catalytic activity">
    <reaction evidence="1">
        <text>ATP + protein L-histidine = ADP + protein N-phospho-L-histidine.</text>
        <dbReference type="EC" id="2.7.13.3"/>
    </reaction>
</comment>
<feature type="transmembrane region" description="Helical" evidence="9">
    <location>
        <begin position="143"/>
        <end position="164"/>
    </location>
</feature>
<name>A0ABQ7FJ00_9ACTN</name>
<dbReference type="RefSeq" id="WP_170315829.1">
    <property type="nucleotide sequence ID" value="NZ_WHPN01000256.1"/>
</dbReference>
<dbReference type="EC" id="2.7.13.3" evidence="2"/>
<evidence type="ECO:0000256" key="4">
    <source>
        <dbReference type="ARBA" id="ARBA00022679"/>
    </source>
</evidence>
<evidence type="ECO:0000256" key="2">
    <source>
        <dbReference type="ARBA" id="ARBA00012438"/>
    </source>
</evidence>
<dbReference type="Gene3D" id="1.20.5.1930">
    <property type="match status" value="1"/>
</dbReference>
<dbReference type="InterPro" id="IPR036890">
    <property type="entry name" value="HATPase_C_sf"/>
</dbReference>
<keyword evidence="14" id="KW-1185">Reference proteome</keyword>
<keyword evidence="7" id="KW-0067">ATP-binding</keyword>
<evidence type="ECO:0000313" key="13">
    <source>
        <dbReference type="EMBL" id="KAF4408941.1"/>
    </source>
</evidence>
<keyword evidence="5" id="KW-0547">Nucleotide-binding</keyword>
<dbReference type="Pfam" id="PF13796">
    <property type="entry name" value="Sensor"/>
    <property type="match status" value="1"/>
</dbReference>
<keyword evidence="9" id="KW-0812">Transmembrane</keyword>
<dbReference type="SUPFAM" id="SSF55874">
    <property type="entry name" value="ATPase domain of HSP90 chaperone/DNA topoisomerase II/histidine kinase"/>
    <property type="match status" value="1"/>
</dbReference>
<keyword evidence="8" id="KW-0902">Two-component regulatory system</keyword>
<evidence type="ECO:0000256" key="7">
    <source>
        <dbReference type="ARBA" id="ARBA00022840"/>
    </source>
</evidence>
<keyword evidence="4" id="KW-0808">Transferase</keyword>
<dbReference type="PANTHER" id="PTHR24421:SF10">
    <property type="entry name" value="NITRATE_NITRITE SENSOR PROTEIN NARQ"/>
    <property type="match status" value="1"/>
</dbReference>